<dbReference type="NCBIfam" id="TIGR02469">
    <property type="entry name" value="CbiT"/>
    <property type="match status" value="1"/>
</dbReference>
<dbReference type="GO" id="GO:0009236">
    <property type="term" value="P:cobalamin biosynthetic process"/>
    <property type="evidence" value="ECO:0007669"/>
    <property type="project" value="UniProtKB-UniPathway"/>
</dbReference>
<dbReference type="Gene3D" id="3.30.950.10">
    <property type="entry name" value="Methyltransferase, Cobalt-precorrin-4 Transmethylase, Domain 2"/>
    <property type="match status" value="1"/>
</dbReference>
<evidence type="ECO:0000313" key="8">
    <source>
        <dbReference type="Proteomes" id="UP000002171"/>
    </source>
</evidence>
<evidence type="ECO:0000313" key="7">
    <source>
        <dbReference type="EMBL" id="EAR62320.1"/>
    </source>
</evidence>
<evidence type="ECO:0000256" key="3">
    <source>
        <dbReference type="ARBA" id="ARBA00022603"/>
    </source>
</evidence>
<evidence type="ECO:0000256" key="5">
    <source>
        <dbReference type="ARBA" id="ARBA00022691"/>
    </source>
</evidence>
<dbReference type="CDD" id="cd02440">
    <property type="entry name" value="AdoMet_MTases"/>
    <property type="match status" value="1"/>
</dbReference>
<dbReference type="Gene3D" id="3.40.1010.10">
    <property type="entry name" value="Cobalt-precorrin-4 Transmethylase, Domain 1"/>
    <property type="match status" value="1"/>
</dbReference>
<dbReference type="EMBL" id="AAOW01000003">
    <property type="protein sequence ID" value="EAR62320.1"/>
    <property type="molecule type" value="Genomic_DNA"/>
</dbReference>
<dbReference type="RefSeq" id="WP_007020630.1">
    <property type="nucleotide sequence ID" value="NZ_CH724125.1"/>
</dbReference>
<reference evidence="7 8" key="1">
    <citation type="submission" date="2006-02" db="EMBL/GenBank/DDBJ databases">
        <authorList>
            <person name="Pinhassi J."/>
            <person name="Pedros-Alio C."/>
            <person name="Ferriera S."/>
            <person name="Johnson J."/>
            <person name="Kravitz S."/>
            <person name="Halpern A."/>
            <person name="Remington K."/>
            <person name="Beeson K."/>
            <person name="Tran B."/>
            <person name="Rogers Y.-H."/>
            <person name="Friedman R."/>
            <person name="Venter J.C."/>
        </authorList>
    </citation>
    <scope>NUCLEOTIDE SEQUENCE [LARGE SCALE GENOMIC DNA]</scope>
    <source>
        <strain evidence="7 8">MED92</strain>
    </source>
</reference>
<sequence>MIHVVGLGVSHTAELSAEAQRSLQQVDLVVGSARQLATIEDLLSIGKATAELPKLAELRPLVDGALAEQKSVMILASGDPLFYGIGRWFSRNFAQTDLKFYPAVSSLQTACHRLGIALQDLEVLSLHGRPLGKLKTRLRQNQPLLILTDSQSHPQAIAKSCIDCGFPQAQLTVLETLGYPEEQIRAFSAAELVAAQNDFDPLHLTLVEPGSNEGYLPEFPGIPDRYFITDTDKPGKGMISKREVRLTILSLMQLSRGDQVWDIGAGCGGVAVELAYWQPLATVNAIEHHPERLQCLQANRTRFGVVSNLQVIEGRAPEVLQGLTTPNKVFIGGNDGELPQLLAQVWELLPPDGVLVASAVTENTKQLLMQFWQQRTEAADSQVETTQVAVSRGETLAGQLMYRPNLPVNLFKFVKHGAAV</sequence>
<dbReference type="PIRSF" id="PIRSF036428">
    <property type="entry name" value="CobL"/>
    <property type="match status" value="1"/>
</dbReference>
<dbReference type="PANTHER" id="PTHR43182">
    <property type="entry name" value="COBALT-PRECORRIN-6B C(15)-METHYLTRANSFERASE (DECARBOXYLATING)"/>
    <property type="match status" value="1"/>
</dbReference>
<organism evidence="7 8">
    <name type="scientific">Neptuniibacter caesariensis</name>
    <dbReference type="NCBI Taxonomy" id="207954"/>
    <lineage>
        <taxon>Bacteria</taxon>
        <taxon>Pseudomonadati</taxon>
        <taxon>Pseudomonadota</taxon>
        <taxon>Gammaproteobacteria</taxon>
        <taxon>Oceanospirillales</taxon>
        <taxon>Oceanospirillaceae</taxon>
        <taxon>Neptuniibacter</taxon>
    </lineage>
</organism>
<protein>
    <submittedName>
        <fullName evidence="7">Precorrin-6y methylase</fullName>
    </submittedName>
</protein>
<dbReference type="GO" id="GO:0032259">
    <property type="term" value="P:methylation"/>
    <property type="evidence" value="ECO:0007669"/>
    <property type="project" value="UniProtKB-KW"/>
</dbReference>
<feature type="domain" description="Tetrapyrrole methylase" evidence="6">
    <location>
        <begin position="1"/>
        <end position="192"/>
    </location>
</feature>
<dbReference type="InterPro" id="IPR012818">
    <property type="entry name" value="CbiE"/>
</dbReference>
<dbReference type="Pfam" id="PF00590">
    <property type="entry name" value="TP_methylase"/>
    <property type="match status" value="1"/>
</dbReference>
<dbReference type="SUPFAM" id="SSF53335">
    <property type="entry name" value="S-adenosyl-L-methionine-dependent methyltransferases"/>
    <property type="match status" value="1"/>
</dbReference>
<proteinExistence type="predicted"/>
<comment type="caution">
    <text evidence="7">The sequence shown here is derived from an EMBL/GenBank/DDBJ whole genome shotgun (WGS) entry which is preliminary data.</text>
</comment>
<dbReference type="AlphaFoldDB" id="A0A7U8GTN0"/>
<evidence type="ECO:0000256" key="4">
    <source>
        <dbReference type="ARBA" id="ARBA00022679"/>
    </source>
</evidence>
<dbReference type="NCBIfam" id="TIGR02467">
    <property type="entry name" value="CbiE"/>
    <property type="match status" value="1"/>
</dbReference>
<dbReference type="CDD" id="cd11644">
    <property type="entry name" value="Precorrin-6Y-MT"/>
    <property type="match status" value="1"/>
</dbReference>
<dbReference type="InterPro" id="IPR014777">
    <property type="entry name" value="4pyrrole_Mease_sub1"/>
</dbReference>
<keyword evidence="5" id="KW-0949">S-adenosyl-L-methionine</keyword>
<dbReference type="InterPro" id="IPR014776">
    <property type="entry name" value="4pyrrole_Mease_sub2"/>
</dbReference>
<name>A0A7U8GTN0_NEPCE</name>
<evidence type="ECO:0000256" key="1">
    <source>
        <dbReference type="ARBA" id="ARBA00004953"/>
    </source>
</evidence>
<dbReference type="UniPathway" id="UPA00148"/>
<dbReference type="InterPro" id="IPR014008">
    <property type="entry name" value="Cbl_synth_MTase_CbiT"/>
</dbReference>
<dbReference type="InterPro" id="IPR035996">
    <property type="entry name" value="4pyrrol_Methylase_sf"/>
</dbReference>
<evidence type="ECO:0000259" key="6">
    <source>
        <dbReference type="Pfam" id="PF00590"/>
    </source>
</evidence>
<dbReference type="Pfam" id="PF01135">
    <property type="entry name" value="PCMT"/>
    <property type="match status" value="1"/>
</dbReference>
<dbReference type="GO" id="GO:0008276">
    <property type="term" value="F:protein methyltransferase activity"/>
    <property type="evidence" value="ECO:0007669"/>
    <property type="project" value="InterPro"/>
</dbReference>
<dbReference type="InterPro" id="IPR050714">
    <property type="entry name" value="Cobalamin_biosynth_MTase"/>
</dbReference>
<gene>
    <name evidence="7" type="ORF">MED92_14823</name>
</gene>
<dbReference type="Proteomes" id="UP000002171">
    <property type="component" value="Unassembled WGS sequence"/>
</dbReference>
<keyword evidence="8" id="KW-1185">Reference proteome</keyword>
<dbReference type="InterPro" id="IPR006365">
    <property type="entry name" value="Cbl_synth_CobL"/>
</dbReference>
<dbReference type="SUPFAM" id="SSF53790">
    <property type="entry name" value="Tetrapyrrole methylase"/>
    <property type="match status" value="1"/>
</dbReference>
<accession>A0A7U8GTN0</accession>
<keyword evidence="4" id="KW-0808">Transferase</keyword>
<keyword evidence="3 7" id="KW-0489">Methyltransferase</keyword>
<dbReference type="InterPro" id="IPR029063">
    <property type="entry name" value="SAM-dependent_MTases_sf"/>
</dbReference>
<dbReference type="PANTHER" id="PTHR43182:SF1">
    <property type="entry name" value="COBALT-PRECORRIN-7 C(5)-METHYLTRANSFERASE"/>
    <property type="match status" value="1"/>
</dbReference>
<comment type="pathway">
    <text evidence="1">Cofactor biosynthesis; adenosylcobalamin biosynthesis.</text>
</comment>
<dbReference type="OrthoDB" id="9787825at2"/>
<dbReference type="Gene3D" id="3.40.50.150">
    <property type="entry name" value="Vaccinia Virus protein VP39"/>
    <property type="match status" value="1"/>
</dbReference>
<keyword evidence="2" id="KW-0169">Cobalamin biosynthesis</keyword>
<dbReference type="InterPro" id="IPR000878">
    <property type="entry name" value="4pyrrol_Mease"/>
</dbReference>
<evidence type="ECO:0000256" key="2">
    <source>
        <dbReference type="ARBA" id="ARBA00022573"/>
    </source>
</evidence>